<protein>
    <submittedName>
        <fullName evidence="1">Uncharacterized protein</fullName>
    </submittedName>
</protein>
<dbReference type="AlphaFoldDB" id="A0AAD5SST7"/>
<name>A0AAD5SST7_9FUNG</name>
<accession>A0AAD5SST7</accession>
<feature type="non-terminal residue" evidence="1">
    <location>
        <position position="61"/>
    </location>
</feature>
<sequence>MPTTATTLPEHIVFCIDNSIDGVMFLKTGNADDSRLAATKLLAKRFIAIKSRIAAASASHQ</sequence>
<evidence type="ECO:0000313" key="2">
    <source>
        <dbReference type="Proteomes" id="UP001211907"/>
    </source>
</evidence>
<dbReference type="EMBL" id="JADGJH010002213">
    <property type="protein sequence ID" value="KAJ3101611.1"/>
    <property type="molecule type" value="Genomic_DNA"/>
</dbReference>
<evidence type="ECO:0000313" key="1">
    <source>
        <dbReference type="EMBL" id="KAJ3101611.1"/>
    </source>
</evidence>
<comment type="caution">
    <text evidence="1">The sequence shown here is derived from an EMBL/GenBank/DDBJ whole genome shotgun (WGS) entry which is preliminary data.</text>
</comment>
<keyword evidence="2" id="KW-1185">Reference proteome</keyword>
<organism evidence="1 2">
    <name type="scientific">Physocladia obscura</name>
    <dbReference type="NCBI Taxonomy" id="109957"/>
    <lineage>
        <taxon>Eukaryota</taxon>
        <taxon>Fungi</taxon>
        <taxon>Fungi incertae sedis</taxon>
        <taxon>Chytridiomycota</taxon>
        <taxon>Chytridiomycota incertae sedis</taxon>
        <taxon>Chytridiomycetes</taxon>
        <taxon>Chytridiales</taxon>
        <taxon>Chytriomycetaceae</taxon>
        <taxon>Physocladia</taxon>
    </lineage>
</organism>
<proteinExistence type="predicted"/>
<reference evidence="1" key="1">
    <citation type="submission" date="2020-05" db="EMBL/GenBank/DDBJ databases">
        <title>Phylogenomic resolution of chytrid fungi.</title>
        <authorList>
            <person name="Stajich J.E."/>
            <person name="Amses K."/>
            <person name="Simmons R."/>
            <person name="Seto K."/>
            <person name="Myers J."/>
            <person name="Bonds A."/>
            <person name="Quandt C.A."/>
            <person name="Barry K."/>
            <person name="Liu P."/>
            <person name="Grigoriev I."/>
            <person name="Longcore J.E."/>
            <person name="James T.Y."/>
        </authorList>
    </citation>
    <scope>NUCLEOTIDE SEQUENCE</scope>
    <source>
        <strain evidence="1">JEL0513</strain>
    </source>
</reference>
<dbReference type="Proteomes" id="UP001211907">
    <property type="component" value="Unassembled WGS sequence"/>
</dbReference>
<gene>
    <name evidence="1" type="ORF">HK100_004512</name>
</gene>